<reference evidence="7 8" key="1">
    <citation type="submission" date="2016-01" db="EMBL/GenBank/DDBJ databases">
        <authorList>
            <person name="Oliw E.H."/>
        </authorList>
    </citation>
    <scope>NUCLEOTIDE SEQUENCE [LARGE SCALE GENOMIC DNA]</scope>
    <source>
        <strain evidence="7 8">CMW7756A</strain>
    </source>
</reference>
<dbReference type="SUPFAM" id="SSF69279">
    <property type="entry name" value="Phage tail proteins"/>
    <property type="match status" value="1"/>
</dbReference>
<evidence type="ECO:0000313" key="8">
    <source>
        <dbReference type="Proteomes" id="UP000070174"/>
    </source>
</evidence>
<feature type="compositionally biased region" description="Polar residues" evidence="5">
    <location>
        <begin position="318"/>
        <end position="331"/>
    </location>
</feature>
<evidence type="ECO:0000256" key="1">
    <source>
        <dbReference type="ARBA" id="ARBA00007074"/>
    </source>
</evidence>
<keyword evidence="3" id="KW-0378">Hydrolase</keyword>
<dbReference type="PATRIC" id="fig|54005.3.peg.1560"/>
<gene>
    <name evidence="7" type="ORF">HMPREF3229_01598</name>
</gene>
<comment type="similarity">
    <text evidence="1">Belongs to the peptidase C40 family.</text>
</comment>
<dbReference type="PANTHER" id="PTHR47053:SF1">
    <property type="entry name" value="MUREIN DD-ENDOPEPTIDASE MEPH-RELATED"/>
    <property type="match status" value="1"/>
</dbReference>
<sequence>MKLILNGKDISQFYNEVTWGGDKGQAARQLDFGVVVSGTDKNLPKITVPMNANVLFINNDGVVLFDGFVFSKEKSIDNNIMSVTCLDKLILANKSKGTFNFEQKTPDAIAREAFGSIGLSVGKAESGSPMDRKFDLETIYNIVYTAYKIEYEKSGKPYMIRMNNGAIDIVEQGKIVAKYILDGKSNLYNATYGENSENVVSKVKMFDTEGKEIGEVTNNVEGGIVEVYRQEKDEDPEARARGMLKDIERTASVRVKGDFDLITGNAVIIKEPFTGLNGKFYIISDKHTFANNYHVVDLELSYDNVMEDIDTSQDSESDGTGSNVSASGSTGQKAIQIGESIKGTHYKWGGTDPKTGVDCSGFVTWAFKQAGANIPGRITSDGIRSNPKALGFKEIPFNERQPGDVLWQKGHVAMQYDATRIIESGGVSKRILGYSGVCVSNQKGRTFSKAYRYVGG</sequence>
<dbReference type="Pfam" id="PF24032">
    <property type="entry name" value="YQBQ"/>
    <property type="match status" value="1"/>
</dbReference>
<evidence type="ECO:0000256" key="4">
    <source>
        <dbReference type="ARBA" id="ARBA00022807"/>
    </source>
</evidence>
<dbReference type="PANTHER" id="PTHR47053">
    <property type="entry name" value="MUREIN DD-ENDOPEPTIDASE MEPH-RELATED"/>
    <property type="match status" value="1"/>
</dbReference>
<dbReference type="InterPro" id="IPR056937">
    <property type="entry name" value="YqbQ/XkdQ"/>
</dbReference>
<name>A0A133PKA4_9FIRM</name>
<dbReference type="AlphaFoldDB" id="A0A133PKA4"/>
<dbReference type="InterPro" id="IPR000064">
    <property type="entry name" value="NLP_P60_dom"/>
</dbReference>
<evidence type="ECO:0000313" key="7">
    <source>
        <dbReference type="EMBL" id="KXA28966.1"/>
    </source>
</evidence>
<protein>
    <submittedName>
        <fullName evidence="7">NlpC/P60 family protein</fullName>
    </submittedName>
</protein>
<feature type="region of interest" description="Disordered" evidence="5">
    <location>
        <begin position="310"/>
        <end position="331"/>
    </location>
</feature>
<dbReference type="RefSeq" id="WP_060800587.1">
    <property type="nucleotide sequence ID" value="NZ_KQ957105.1"/>
</dbReference>
<dbReference type="SUPFAM" id="SSF54001">
    <property type="entry name" value="Cysteine proteinases"/>
    <property type="match status" value="1"/>
</dbReference>
<dbReference type="InterPro" id="IPR038765">
    <property type="entry name" value="Papain-like_cys_pep_sf"/>
</dbReference>
<evidence type="ECO:0000259" key="6">
    <source>
        <dbReference type="PROSITE" id="PS51935"/>
    </source>
</evidence>
<dbReference type="EMBL" id="LRQE01000039">
    <property type="protein sequence ID" value="KXA28966.1"/>
    <property type="molecule type" value="Genomic_DNA"/>
</dbReference>
<keyword evidence="2" id="KW-0645">Protease</keyword>
<dbReference type="GO" id="GO:0008234">
    <property type="term" value="F:cysteine-type peptidase activity"/>
    <property type="evidence" value="ECO:0007669"/>
    <property type="project" value="UniProtKB-KW"/>
</dbReference>
<dbReference type="Proteomes" id="UP000070174">
    <property type="component" value="Unassembled WGS sequence"/>
</dbReference>
<feature type="domain" description="NlpC/P60" evidence="6">
    <location>
        <begin position="328"/>
        <end position="454"/>
    </location>
</feature>
<comment type="caution">
    <text evidence="7">The sequence shown here is derived from an EMBL/GenBank/DDBJ whole genome shotgun (WGS) entry which is preliminary data.</text>
</comment>
<dbReference type="PROSITE" id="PS51935">
    <property type="entry name" value="NLPC_P60"/>
    <property type="match status" value="1"/>
</dbReference>
<evidence type="ECO:0000256" key="2">
    <source>
        <dbReference type="ARBA" id="ARBA00022670"/>
    </source>
</evidence>
<accession>A0A133PKA4</accession>
<dbReference type="GO" id="GO:0006508">
    <property type="term" value="P:proteolysis"/>
    <property type="evidence" value="ECO:0007669"/>
    <property type="project" value="UniProtKB-KW"/>
</dbReference>
<dbReference type="InterPro" id="IPR051202">
    <property type="entry name" value="Peptidase_C40"/>
</dbReference>
<evidence type="ECO:0000256" key="3">
    <source>
        <dbReference type="ARBA" id="ARBA00022801"/>
    </source>
</evidence>
<dbReference type="Pfam" id="PF00877">
    <property type="entry name" value="NLPC_P60"/>
    <property type="match status" value="1"/>
</dbReference>
<keyword evidence="4" id="KW-0788">Thiol protease</keyword>
<proteinExistence type="inferred from homology"/>
<evidence type="ECO:0000256" key="5">
    <source>
        <dbReference type="SAM" id="MobiDB-lite"/>
    </source>
</evidence>
<dbReference type="Gene3D" id="3.90.1720.10">
    <property type="entry name" value="endopeptidase domain like (from Nostoc punctiforme)"/>
    <property type="match status" value="1"/>
</dbReference>
<organism evidence="7">
    <name type="scientific">Peptoniphilus harei</name>
    <dbReference type="NCBI Taxonomy" id="54005"/>
    <lineage>
        <taxon>Bacteria</taxon>
        <taxon>Bacillati</taxon>
        <taxon>Bacillota</taxon>
        <taxon>Tissierellia</taxon>
        <taxon>Tissierellales</taxon>
        <taxon>Peptoniphilaceae</taxon>
        <taxon>Peptoniphilus</taxon>
    </lineage>
</organism>